<evidence type="ECO:0000256" key="2">
    <source>
        <dbReference type="ARBA" id="ARBA00022723"/>
    </source>
</evidence>
<dbReference type="InterPro" id="IPR027417">
    <property type="entry name" value="P-loop_NTPase"/>
</dbReference>
<dbReference type="Proteomes" id="UP000473525">
    <property type="component" value="Unassembled WGS sequence"/>
</dbReference>
<evidence type="ECO:0000256" key="4">
    <source>
        <dbReference type="ARBA" id="ARBA00022833"/>
    </source>
</evidence>
<dbReference type="EMBL" id="WSEK01000004">
    <property type="protein sequence ID" value="MVQ50185.1"/>
    <property type="molecule type" value="Genomic_DNA"/>
</dbReference>
<dbReference type="InterPro" id="IPR015517">
    <property type="entry name" value="dCMP_deaminase-rel"/>
</dbReference>
<reference evidence="6 7" key="1">
    <citation type="submission" date="2019-12" db="EMBL/GenBank/DDBJ databases">
        <authorList>
            <person name="Huq M.A."/>
        </authorList>
    </citation>
    <scope>NUCLEOTIDE SEQUENCE [LARGE SCALE GENOMIC DNA]</scope>
    <source>
        <strain evidence="6 7">MAH-18</strain>
    </source>
</reference>
<evidence type="ECO:0000313" key="7">
    <source>
        <dbReference type="Proteomes" id="UP000473525"/>
    </source>
</evidence>
<feature type="domain" description="CMP/dCMP-type deaminase" evidence="5">
    <location>
        <begin position="239"/>
        <end position="437"/>
    </location>
</feature>
<evidence type="ECO:0000259" key="5">
    <source>
        <dbReference type="PROSITE" id="PS51747"/>
    </source>
</evidence>
<evidence type="ECO:0000256" key="3">
    <source>
        <dbReference type="ARBA" id="ARBA00022801"/>
    </source>
</evidence>
<dbReference type="AlphaFoldDB" id="A0A6L6XXE9"/>
<dbReference type="InterPro" id="IPR016193">
    <property type="entry name" value="Cytidine_deaminase-like"/>
</dbReference>
<dbReference type="Pfam" id="PF00383">
    <property type="entry name" value="dCMP_cyt_deam_1"/>
    <property type="match status" value="1"/>
</dbReference>
<dbReference type="RefSeq" id="WP_157343124.1">
    <property type="nucleotide sequence ID" value="NZ_WSEK01000004.1"/>
</dbReference>
<dbReference type="PANTHER" id="PTHR11086">
    <property type="entry name" value="DEOXYCYTIDYLATE DEAMINASE-RELATED"/>
    <property type="match status" value="1"/>
</dbReference>
<comment type="similarity">
    <text evidence="1">Belongs to the cytidine and deoxycytidylate deaminase family.</text>
</comment>
<gene>
    <name evidence="6" type="ORF">GON03_13430</name>
</gene>
<dbReference type="PROSITE" id="PS00903">
    <property type="entry name" value="CYT_DCMP_DEAMINASES_1"/>
    <property type="match status" value="1"/>
</dbReference>
<protein>
    <recommendedName>
        <fullName evidence="5">CMP/dCMP-type deaminase domain-containing protein</fullName>
    </recommendedName>
</protein>
<organism evidence="6 7">
    <name type="scientific">Nocardioides agri</name>
    <dbReference type="NCBI Taxonomy" id="2682843"/>
    <lineage>
        <taxon>Bacteria</taxon>
        <taxon>Bacillati</taxon>
        <taxon>Actinomycetota</taxon>
        <taxon>Actinomycetes</taxon>
        <taxon>Propionibacteriales</taxon>
        <taxon>Nocardioidaceae</taxon>
        <taxon>Nocardioides</taxon>
    </lineage>
</organism>
<dbReference type="PANTHER" id="PTHR11086:SF18">
    <property type="entry name" value="DEOXYCYTIDYLATE DEAMINASE"/>
    <property type="match status" value="1"/>
</dbReference>
<keyword evidence="7" id="KW-1185">Reference proteome</keyword>
<sequence>MDVDTHELFKGEPNPRAEVVIGLVGAMGTDLDEITQSLSDALTSVAYDVKHVRVSGLISEFFSAHEIDVPESSTTKLDLLMNLGDALRLALDYGGAAAALAVGRIASDRSATGATNERSSVATILRQLKHPDEVTLLRSIYGPRFVLVGVWSPEVERMASVDRRLRFAHAGEDEGWYAQHVRRLLLRDEKDVSKKLGQRVRDTYEMADAFIALSPGRDSSEPAGRLIRLLFGSPYETPDRHEQAMYFCSGASMRSSDAGRQVGAVVVDDDGELLVTGVNEVPKPLGGQYWSDDEVDLRDFKIGYDENARQKLAIVTDLMKSLAESEWLGEKVRGRKPEDLAREAITEGGPLAKNRIGDLLEFARVAHAEMAAICTAARRGIPIGGQTMYTTTYPCHECARLIIAAGIRKVVYIDPYPKSQVRVMYAREVTDSDVGVNGTVAFEPFKGVAPRLFRSVFRMTGRDRDEVTGEYAKWDPRVATPRLVTEALVLPDATTYESKLYEPVYDLLTTADWEGVFKKAFPLPT</sequence>
<dbReference type="Gene3D" id="3.40.50.300">
    <property type="entry name" value="P-loop containing nucleotide triphosphate hydrolases"/>
    <property type="match status" value="1"/>
</dbReference>
<dbReference type="GO" id="GO:0008270">
    <property type="term" value="F:zinc ion binding"/>
    <property type="evidence" value="ECO:0007669"/>
    <property type="project" value="InterPro"/>
</dbReference>
<dbReference type="InterPro" id="IPR002125">
    <property type="entry name" value="CMP_dCMP_dom"/>
</dbReference>
<dbReference type="Gene3D" id="3.40.140.10">
    <property type="entry name" value="Cytidine Deaminase, domain 2"/>
    <property type="match status" value="1"/>
</dbReference>
<name>A0A6L6XXE9_9ACTN</name>
<evidence type="ECO:0000256" key="1">
    <source>
        <dbReference type="ARBA" id="ARBA00006576"/>
    </source>
</evidence>
<evidence type="ECO:0000313" key="6">
    <source>
        <dbReference type="EMBL" id="MVQ50185.1"/>
    </source>
</evidence>
<dbReference type="SUPFAM" id="SSF53927">
    <property type="entry name" value="Cytidine deaminase-like"/>
    <property type="match status" value="1"/>
</dbReference>
<keyword evidence="2" id="KW-0479">Metal-binding</keyword>
<keyword evidence="3" id="KW-0378">Hydrolase</keyword>
<accession>A0A6L6XXE9</accession>
<proteinExistence type="inferred from homology"/>
<dbReference type="GO" id="GO:0004132">
    <property type="term" value="F:dCMP deaminase activity"/>
    <property type="evidence" value="ECO:0007669"/>
    <property type="project" value="TreeGrafter"/>
</dbReference>
<comment type="caution">
    <text evidence="6">The sequence shown here is derived from an EMBL/GenBank/DDBJ whole genome shotgun (WGS) entry which is preliminary data.</text>
</comment>
<dbReference type="PROSITE" id="PS51747">
    <property type="entry name" value="CYT_DCMP_DEAMINASES_2"/>
    <property type="match status" value="1"/>
</dbReference>
<dbReference type="InterPro" id="IPR016192">
    <property type="entry name" value="APOBEC/CMP_deaminase_Zn-bd"/>
</dbReference>
<keyword evidence="4" id="KW-0862">Zinc</keyword>
<dbReference type="GO" id="GO:0005737">
    <property type="term" value="C:cytoplasm"/>
    <property type="evidence" value="ECO:0007669"/>
    <property type="project" value="TreeGrafter"/>
</dbReference>